<name>W9RHI5_9ROSA</name>
<gene>
    <name evidence="1" type="ORF">L484_010149</name>
</gene>
<keyword evidence="2" id="KW-1185">Reference proteome</keyword>
<dbReference type="AlphaFoldDB" id="W9RHI5"/>
<dbReference type="Proteomes" id="UP000030645">
    <property type="component" value="Unassembled WGS sequence"/>
</dbReference>
<organism evidence="1 2">
    <name type="scientific">Morus notabilis</name>
    <dbReference type="NCBI Taxonomy" id="981085"/>
    <lineage>
        <taxon>Eukaryota</taxon>
        <taxon>Viridiplantae</taxon>
        <taxon>Streptophyta</taxon>
        <taxon>Embryophyta</taxon>
        <taxon>Tracheophyta</taxon>
        <taxon>Spermatophyta</taxon>
        <taxon>Magnoliopsida</taxon>
        <taxon>eudicotyledons</taxon>
        <taxon>Gunneridae</taxon>
        <taxon>Pentapetalae</taxon>
        <taxon>rosids</taxon>
        <taxon>fabids</taxon>
        <taxon>Rosales</taxon>
        <taxon>Moraceae</taxon>
        <taxon>Moreae</taxon>
        <taxon>Morus</taxon>
    </lineage>
</organism>
<accession>W9RHI5</accession>
<evidence type="ECO:0000313" key="1">
    <source>
        <dbReference type="EMBL" id="EXB77324.1"/>
    </source>
</evidence>
<sequence>MKLIWAPLKNRGQNSIFKPNRAKPCVHQSTGDRVVQHHRLTGGVQSGRPDRSTDQAYAIRSTGCHVIRSTRQVDRWNQPGEKNLPKPVCKPVNPAKLKYLKGKPLDPGSKY</sequence>
<proteinExistence type="predicted"/>
<dbReference type="EMBL" id="KE344746">
    <property type="protein sequence ID" value="EXB77324.1"/>
    <property type="molecule type" value="Genomic_DNA"/>
</dbReference>
<protein>
    <submittedName>
        <fullName evidence="1">Uncharacterized protein</fullName>
    </submittedName>
</protein>
<evidence type="ECO:0000313" key="2">
    <source>
        <dbReference type="Proteomes" id="UP000030645"/>
    </source>
</evidence>
<reference evidence="2" key="1">
    <citation type="submission" date="2013-01" db="EMBL/GenBank/DDBJ databases">
        <title>Draft Genome Sequence of a Mulberry Tree, Morus notabilis C.K. Schneid.</title>
        <authorList>
            <person name="He N."/>
            <person name="Zhao S."/>
        </authorList>
    </citation>
    <scope>NUCLEOTIDE SEQUENCE</scope>
</reference>